<keyword evidence="2" id="KW-1185">Reference proteome</keyword>
<evidence type="ECO:0000313" key="1">
    <source>
        <dbReference type="EMBL" id="CAK1553178.1"/>
    </source>
</evidence>
<gene>
    <name evidence="1" type="ORF">LNINA_LOCUS12192</name>
</gene>
<comment type="caution">
    <text evidence="1">The sequence shown here is derived from an EMBL/GenBank/DDBJ whole genome shotgun (WGS) entry which is preliminary data.</text>
</comment>
<reference evidence="1 2" key="1">
    <citation type="submission" date="2023-11" db="EMBL/GenBank/DDBJ databases">
        <authorList>
            <person name="Okamura Y."/>
        </authorList>
    </citation>
    <scope>NUCLEOTIDE SEQUENCE [LARGE SCALE GENOMIC DNA]</scope>
</reference>
<proteinExistence type="predicted"/>
<dbReference type="Proteomes" id="UP001497472">
    <property type="component" value="Unassembled WGS sequence"/>
</dbReference>
<dbReference type="EMBL" id="CAVLEF010000215">
    <property type="protein sequence ID" value="CAK1553178.1"/>
    <property type="molecule type" value="Genomic_DNA"/>
</dbReference>
<dbReference type="AlphaFoldDB" id="A0AAV1JW98"/>
<evidence type="ECO:0000313" key="2">
    <source>
        <dbReference type="Proteomes" id="UP001497472"/>
    </source>
</evidence>
<protein>
    <submittedName>
        <fullName evidence="1">Uncharacterized protein</fullName>
    </submittedName>
</protein>
<accession>A0AAV1JW98</accession>
<sequence>MPAPRKVSGRQMELLVDFAERNPNIALGIIGTVAVEGLPGVRIHVSVPPISSQSTFIQSTSTPEPADMHIEWLEEDIEDNETQSQSETSKDGEFVLHQLTTNVVPTSEPPPTTYNNSTTTTKYQIFYFIY</sequence>
<organism evidence="1 2">
    <name type="scientific">Leptosia nina</name>
    <dbReference type="NCBI Taxonomy" id="320188"/>
    <lineage>
        <taxon>Eukaryota</taxon>
        <taxon>Metazoa</taxon>
        <taxon>Ecdysozoa</taxon>
        <taxon>Arthropoda</taxon>
        <taxon>Hexapoda</taxon>
        <taxon>Insecta</taxon>
        <taxon>Pterygota</taxon>
        <taxon>Neoptera</taxon>
        <taxon>Endopterygota</taxon>
        <taxon>Lepidoptera</taxon>
        <taxon>Glossata</taxon>
        <taxon>Ditrysia</taxon>
        <taxon>Papilionoidea</taxon>
        <taxon>Pieridae</taxon>
        <taxon>Pierinae</taxon>
        <taxon>Leptosia</taxon>
    </lineage>
</organism>
<name>A0AAV1JW98_9NEOP</name>